<comment type="caution">
    <text evidence="4">The sequence shown here is derived from an EMBL/GenBank/DDBJ whole genome shotgun (WGS) entry which is preliminary data.</text>
</comment>
<evidence type="ECO:0000313" key="4">
    <source>
        <dbReference type="EMBL" id="KAF5954600.1"/>
    </source>
</evidence>
<name>A0A7J7HP10_CAMSI</name>
<sequence>LLNFFDCSILTVIQEKEQSTLRAQSNFVRSSKSQAKITEESVPKSVKFQPFIKEEALVSIHNIGLWHDADEYDGQVREIKLRALCNSPMCPPDTTMTEWQHAVFSPDKKQLVFGTVQQAHDVPFGSYFEVSISWTSLCHFV</sequence>
<keyword evidence="2" id="KW-0472">Membrane</keyword>
<gene>
    <name evidence="4" type="ORF">HYC85_007456</name>
</gene>
<evidence type="ECO:0000256" key="2">
    <source>
        <dbReference type="ARBA" id="ARBA00023136"/>
    </source>
</evidence>
<dbReference type="PANTHER" id="PTHR47038:SF1">
    <property type="entry name" value="BAG-ASSOCIATED GRAM PROTEIN 1"/>
    <property type="match status" value="1"/>
</dbReference>
<dbReference type="PANTHER" id="PTHR47038">
    <property type="entry name" value="BAG-ASSOCIATED GRAM PROTEIN 1"/>
    <property type="match status" value="1"/>
</dbReference>
<feature type="domain" description="VASt" evidence="3">
    <location>
        <begin position="48"/>
        <end position="134"/>
    </location>
</feature>
<evidence type="ECO:0000259" key="3">
    <source>
        <dbReference type="Pfam" id="PF16016"/>
    </source>
</evidence>
<organism evidence="4 5">
    <name type="scientific">Camellia sinensis</name>
    <name type="common">Tea plant</name>
    <name type="synonym">Thea sinensis</name>
    <dbReference type="NCBI Taxonomy" id="4442"/>
    <lineage>
        <taxon>Eukaryota</taxon>
        <taxon>Viridiplantae</taxon>
        <taxon>Streptophyta</taxon>
        <taxon>Embryophyta</taxon>
        <taxon>Tracheophyta</taxon>
        <taxon>Spermatophyta</taxon>
        <taxon>Magnoliopsida</taxon>
        <taxon>eudicotyledons</taxon>
        <taxon>Gunneridae</taxon>
        <taxon>Pentapetalae</taxon>
        <taxon>asterids</taxon>
        <taxon>Ericales</taxon>
        <taxon>Theaceae</taxon>
        <taxon>Camellia</taxon>
    </lineage>
</organism>
<proteinExistence type="predicted"/>
<dbReference type="AlphaFoldDB" id="A0A7J7HP10"/>
<comment type="subcellular location">
    <subcellularLocation>
        <location evidence="1">Membrane</location>
    </subcellularLocation>
</comment>
<feature type="non-terminal residue" evidence="4">
    <location>
        <position position="1"/>
    </location>
</feature>
<evidence type="ECO:0000256" key="1">
    <source>
        <dbReference type="ARBA" id="ARBA00004370"/>
    </source>
</evidence>
<dbReference type="Pfam" id="PF16016">
    <property type="entry name" value="VASt"/>
    <property type="match status" value="1"/>
</dbReference>
<keyword evidence="5" id="KW-1185">Reference proteome</keyword>
<reference evidence="5" key="1">
    <citation type="journal article" date="2020" name="Nat. Commun.">
        <title>Genome assembly of wild tea tree DASZ reveals pedigree and selection history of tea varieties.</title>
        <authorList>
            <person name="Zhang W."/>
            <person name="Zhang Y."/>
            <person name="Qiu H."/>
            <person name="Guo Y."/>
            <person name="Wan H."/>
            <person name="Zhang X."/>
            <person name="Scossa F."/>
            <person name="Alseekh S."/>
            <person name="Zhang Q."/>
            <person name="Wang P."/>
            <person name="Xu L."/>
            <person name="Schmidt M.H."/>
            <person name="Jia X."/>
            <person name="Li D."/>
            <person name="Zhu A."/>
            <person name="Guo F."/>
            <person name="Chen W."/>
            <person name="Ni D."/>
            <person name="Usadel B."/>
            <person name="Fernie A.R."/>
            <person name="Wen W."/>
        </authorList>
    </citation>
    <scope>NUCLEOTIDE SEQUENCE [LARGE SCALE GENOMIC DNA]</scope>
    <source>
        <strain evidence="5">cv. G240</strain>
    </source>
</reference>
<reference evidence="4 5" key="2">
    <citation type="submission" date="2020-07" db="EMBL/GenBank/DDBJ databases">
        <title>Genome assembly of wild tea tree DASZ reveals pedigree and selection history of tea varieties.</title>
        <authorList>
            <person name="Zhang W."/>
        </authorList>
    </citation>
    <scope>NUCLEOTIDE SEQUENCE [LARGE SCALE GENOMIC DNA]</scope>
    <source>
        <strain evidence="5">cv. G240</strain>
        <tissue evidence="4">Leaf</tissue>
    </source>
</reference>
<evidence type="ECO:0000313" key="5">
    <source>
        <dbReference type="Proteomes" id="UP000593564"/>
    </source>
</evidence>
<dbReference type="Proteomes" id="UP000593564">
    <property type="component" value="Unassembled WGS sequence"/>
</dbReference>
<dbReference type="GO" id="GO:0016020">
    <property type="term" value="C:membrane"/>
    <property type="evidence" value="ECO:0007669"/>
    <property type="project" value="UniProtKB-SubCell"/>
</dbReference>
<dbReference type="InterPro" id="IPR031968">
    <property type="entry name" value="VASt"/>
</dbReference>
<protein>
    <recommendedName>
        <fullName evidence="3">VASt domain-containing protein</fullName>
    </recommendedName>
</protein>
<dbReference type="InterPro" id="IPR044655">
    <property type="entry name" value="BAGP1-like"/>
</dbReference>
<accession>A0A7J7HP10</accession>
<dbReference type="EMBL" id="JACBKZ010000003">
    <property type="protein sequence ID" value="KAF5954600.1"/>
    <property type="molecule type" value="Genomic_DNA"/>
</dbReference>